<gene>
    <name evidence="7 9" type="ORF">P152DRAFT_465698</name>
</gene>
<dbReference type="AlphaFoldDB" id="A0A6G1G7A5"/>
<dbReference type="EMBL" id="ML975154">
    <property type="protein sequence ID" value="KAF1813933.1"/>
    <property type="molecule type" value="Genomic_DNA"/>
</dbReference>
<feature type="transmembrane region" description="Helical" evidence="5">
    <location>
        <begin position="334"/>
        <end position="354"/>
    </location>
</feature>
<dbReference type="GeneID" id="54421214"/>
<evidence type="ECO:0000313" key="8">
    <source>
        <dbReference type="Proteomes" id="UP000504638"/>
    </source>
</evidence>
<dbReference type="InterPro" id="IPR036259">
    <property type="entry name" value="MFS_trans_sf"/>
</dbReference>
<feature type="transmembrane region" description="Helical" evidence="5">
    <location>
        <begin position="366"/>
        <end position="388"/>
    </location>
</feature>
<evidence type="ECO:0000313" key="9">
    <source>
        <dbReference type="RefSeq" id="XP_033535564.1"/>
    </source>
</evidence>
<evidence type="ECO:0000256" key="4">
    <source>
        <dbReference type="ARBA" id="ARBA00023136"/>
    </source>
</evidence>
<feature type="transmembrane region" description="Helical" evidence="5">
    <location>
        <begin position="6"/>
        <end position="29"/>
    </location>
</feature>
<feature type="transmembrane region" description="Helical" evidence="5">
    <location>
        <begin position="69"/>
        <end position="86"/>
    </location>
</feature>
<evidence type="ECO:0000259" key="6">
    <source>
        <dbReference type="PROSITE" id="PS50850"/>
    </source>
</evidence>
<evidence type="ECO:0000256" key="5">
    <source>
        <dbReference type="SAM" id="Phobius"/>
    </source>
</evidence>
<evidence type="ECO:0000256" key="2">
    <source>
        <dbReference type="ARBA" id="ARBA00022692"/>
    </source>
</evidence>
<dbReference type="Gene3D" id="1.20.1720.10">
    <property type="entry name" value="Multidrug resistance protein D"/>
    <property type="match status" value="1"/>
</dbReference>
<keyword evidence="3 5" id="KW-1133">Transmembrane helix</keyword>
<dbReference type="SUPFAM" id="SSF103473">
    <property type="entry name" value="MFS general substrate transporter"/>
    <property type="match status" value="1"/>
</dbReference>
<reference evidence="7 9" key="1">
    <citation type="submission" date="2020-01" db="EMBL/GenBank/DDBJ databases">
        <authorList>
            <consortium name="DOE Joint Genome Institute"/>
            <person name="Haridas S."/>
            <person name="Albert R."/>
            <person name="Binder M."/>
            <person name="Bloem J."/>
            <person name="Labutti K."/>
            <person name="Salamov A."/>
            <person name="Andreopoulos B."/>
            <person name="Baker S.E."/>
            <person name="Barry K."/>
            <person name="Bills G."/>
            <person name="Bluhm B.H."/>
            <person name="Cannon C."/>
            <person name="Castanera R."/>
            <person name="Culley D.E."/>
            <person name="Daum C."/>
            <person name="Ezra D."/>
            <person name="Gonzalez J.B."/>
            <person name="Henrissat B."/>
            <person name="Kuo A."/>
            <person name="Liang C."/>
            <person name="Lipzen A."/>
            <person name="Lutzoni F."/>
            <person name="Magnuson J."/>
            <person name="Mondo S."/>
            <person name="Nolan M."/>
            <person name="Ohm R."/>
            <person name="Pangilinan J."/>
            <person name="Park H.-J."/>
            <person name="Ramirez L."/>
            <person name="Alfaro M."/>
            <person name="Sun H."/>
            <person name="Tritt A."/>
            <person name="Yoshinaga Y."/>
            <person name="Zwiers L.-H."/>
            <person name="Turgeon B.G."/>
            <person name="Goodwin S.B."/>
            <person name="Spatafora J.W."/>
            <person name="Crous P.W."/>
            <person name="Grigoriev I.V."/>
        </authorList>
    </citation>
    <scope>NUCLEOTIDE SEQUENCE</scope>
    <source>
        <strain evidence="7 9">CBS 781.70</strain>
    </source>
</reference>
<dbReference type="PANTHER" id="PTHR23501">
    <property type="entry name" value="MAJOR FACILITATOR SUPERFAMILY"/>
    <property type="match status" value="1"/>
</dbReference>
<dbReference type="GO" id="GO:0000329">
    <property type="term" value="C:fungal-type vacuole membrane"/>
    <property type="evidence" value="ECO:0007669"/>
    <property type="project" value="TreeGrafter"/>
</dbReference>
<dbReference type="Gene3D" id="1.20.1250.20">
    <property type="entry name" value="MFS general substrate transporter like domains"/>
    <property type="match status" value="1"/>
</dbReference>
<feature type="domain" description="Major facilitator superfamily (MFS) profile" evidence="6">
    <location>
        <begin position="4"/>
        <end position="496"/>
    </location>
</feature>
<dbReference type="RefSeq" id="XP_033535564.1">
    <property type="nucleotide sequence ID" value="XM_033680644.1"/>
</dbReference>
<dbReference type="PANTHER" id="PTHR23501:SF33">
    <property type="entry name" value="MAJOR FACILITATOR SUPERFAMILY (MFS) PROFILE DOMAIN-CONTAINING PROTEIN"/>
    <property type="match status" value="1"/>
</dbReference>
<dbReference type="InterPro" id="IPR020846">
    <property type="entry name" value="MFS_dom"/>
</dbReference>
<name>A0A6G1G7A5_9PEZI</name>
<feature type="transmembrane region" description="Helical" evidence="5">
    <location>
        <begin position="307"/>
        <end position="327"/>
    </location>
</feature>
<evidence type="ECO:0000313" key="7">
    <source>
        <dbReference type="EMBL" id="KAF1813933.1"/>
    </source>
</evidence>
<evidence type="ECO:0000256" key="3">
    <source>
        <dbReference type="ARBA" id="ARBA00022989"/>
    </source>
</evidence>
<evidence type="ECO:0000256" key="1">
    <source>
        <dbReference type="ARBA" id="ARBA00004141"/>
    </source>
</evidence>
<feature type="transmembrane region" description="Helical" evidence="5">
    <location>
        <begin position="157"/>
        <end position="177"/>
    </location>
</feature>
<keyword evidence="8" id="KW-1185">Reference proteome</keyword>
<keyword evidence="2 5" id="KW-0812">Transmembrane</keyword>
<sequence>MFSILSVLLIGAFMGQVDGCIMMATYGLISSEFNQLENATWLLSSYMLAACVSQPLYGKLSDIFGRKPLLQISYLLFTLGCLLCGLSQSMAQMIAARAIQGIGGAGMGGLVAILISDLVPLRDVAVYRSYVNVVQTVGRSCGGPIGGALMQTIGWRWAFLGQVPIILIAMCLIEWKLESPERIDDSSKESLWEKFRSIDFLGVATLSLTILSSLLILDLGGTMIPWNSPLIPVLVTGMLLCGGLFIVTEKYWAKQPIFPLSLLTHYDVFTSYLILMFQSCSQIALMSIVPLYFTVTQNASPAAAGSYMTPSIIGNTIGGLGTGAYIKRSGRYKLPIIISGISACSCFTILATTWRGNTSLWEALLIFPAGFSSGIGYSATFIAMGAGIDEKDMAIATSGLYLSSNVGAVAGVSLSSALFHNTLRTDLNKVLKGVEGGKEIARKALSDIDFVQKLKGRLHALVIEAYVYSFSRTFTLSLAFSACALLVGWMIREKRIKG</sequence>
<comment type="subcellular location">
    <subcellularLocation>
        <location evidence="1">Membrane</location>
        <topology evidence="1">Multi-pass membrane protein</topology>
    </subcellularLocation>
</comment>
<feature type="transmembrane region" description="Helical" evidence="5">
    <location>
        <begin position="229"/>
        <end position="248"/>
    </location>
</feature>
<feature type="transmembrane region" description="Helical" evidence="5">
    <location>
        <begin position="198"/>
        <end position="217"/>
    </location>
</feature>
<reference evidence="9" key="2">
    <citation type="submission" date="2020-04" db="EMBL/GenBank/DDBJ databases">
        <authorList>
            <consortium name="NCBI Genome Project"/>
        </authorList>
    </citation>
    <scope>NUCLEOTIDE SEQUENCE</scope>
    <source>
        <strain evidence="9">CBS 781.70</strain>
    </source>
</reference>
<dbReference type="Pfam" id="PF07690">
    <property type="entry name" value="MFS_1"/>
    <property type="match status" value="1"/>
</dbReference>
<keyword evidence="4 5" id="KW-0472">Membrane</keyword>
<feature type="transmembrane region" description="Helical" evidence="5">
    <location>
        <begin position="474"/>
        <end position="491"/>
    </location>
</feature>
<dbReference type="OrthoDB" id="6770063at2759"/>
<dbReference type="GO" id="GO:0015174">
    <property type="term" value="F:basic amino acid transmembrane transporter activity"/>
    <property type="evidence" value="ECO:0007669"/>
    <property type="project" value="TreeGrafter"/>
</dbReference>
<feature type="transmembrane region" description="Helical" evidence="5">
    <location>
        <begin position="400"/>
        <end position="419"/>
    </location>
</feature>
<accession>A0A6G1G7A5</accession>
<feature type="transmembrane region" description="Helical" evidence="5">
    <location>
        <begin position="98"/>
        <end position="119"/>
    </location>
</feature>
<feature type="transmembrane region" description="Helical" evidence="5">
    <location>
        <begin position="269"/>
        <end position="295"/>
    </location>
</feature>
<dbReference type="Proteomes" id="UP000504638">
    <property type="component" value="Unplaced"/>
</dbReference>
<proteinExistence type="predicted"/>
<dbReference type="PROSITE" id="PS50850">
    <property type="entry name" value="MFS"/>
    <property type="match status" value="1"/>
</dbReference>
<protein>
    <submittedName>
        <fullName evidence="7 9">MFS general substrate transporter</fullName>
    </submittedName>
</protein>
<dbReference type="InterPro" id="IPR011701">
    <property type="entry name" value="MFS"/>
</dbReference>
<reference evidence="9" key="3">
    <citation type="submission" date="2025-04" db="UniProtKB">
        <authorList>
            <consortium name="RefSeq"/>
        </authorList>
    </citation>
    <scope>IDENTIFICATION</scope>
    <source>
        <strain evidence="9">CBS 781.70</strain>
    </source>
</reference>
<organism evidence="7">
    <name type="scientific">Eremomyces bilateralis CBS 781.70</name>
    <dbReference type="NCBI Taxonomy" id="1392243"/>
    <lineage>
        <taxon>Eukaryota</taxon>
        <taxon>Fungi</taxon>
        <taxon>Dikarya</taxon>
        <taxon>Ascomycota</taxon>
        <taxon>Pezizomycotina</taxon>
        <taxon>Dothideomycetes</taxon>
        <taxon>Dothideomycetes incertae sedis</taxon>
        <taxon>Eremomycetales</taxon>
        <taxon>Eremomycetaceae</taxon>
        <taxon>Eremomyces</taxon>
    </lineage>
</organism>